<proteinExistence type="predicted"/>
<evidence type="ECO:0000313" key="3">
    <source>
        <dbReference type="Proteomes" id="UP000796880"/>
    </source>
</evidence>
<reference evidence="2" key="1">
    <citation type="submission" date="2020-03" db="EMBL/GenBank/DDBJ databases">
        <title>A high-quality chromosome-level genome assembly of a woody plant with both climbing and erect habits, Rhamnella rubrinervis.</title>
        <authorList>
            <person name="Lu Z."/>
            <person name="Yang Y."/>
            <person name="Zhu X."/>
            <person name="Sun Y."/>
        </authorList>
    </citation>
    <scope>NUCLEOTIDE SEQUENCE</scope>
    <source>
        <strain evidence="2">BYM</strain>
        <tissue evidence="2">Leaf</tissue>
    </source>
</reference>
<feature type="domain" description="DUF1985" evidence="1">
    <location>
        <begin position="8"/>
        <end position="114"/>
    </location>
</feature>
<comment type="caution">
    <text evidence="2">The sequence shown here is derived from an EMBL/GenBank/DDBJ whole genome shotgun (WGS) entry which is preliminary data.</text>
</comment>
<name>A0A8K0H4Q5_9ROSA</name>
<accession>A0A8K0H4Q5</accession>
<protein>
    <recommendedName>
        <fullName evidence="1">DUF1985 domain-containing protein</fullName>
    </recommendedName>
</protein>
<dbReference type="PANTHER" id="PTHR48449:SF1">
    <property type="entry name" value="DUF1985 DOMAIN-CONTAINING PROTEIN"/>
    <property type="match status" value="1"/>
</dbReference>
<gene>
    <name evidence="2" type="ORF">FNV43_RR10866</name>
</gene>
<dbReference type="Proteomes" id="UP000796880">
    <property type="component" value="Unassembled WGS sequence"/>
</dbReference>
<sequence>MECDDPRVAKFNFRGVGVRFDKKAFALVTRLKCGKLPSYDETNRLTSRLWHNYFGPNNDLPLKEFIYKFACHPFNQSEVDDNVNVAIFYLLEYVFLSGDKRKLINNTNLKIIEDDVLRTICLSLKIFVYIGVWRFETIPIPNLMNYENYFPNNYPRILCWEFPRLLHFDKLYTRVFNTDNYPVNNMLVPTEEEENRDWVTTFYISGMERTYCSPPSVYLNGNKLDAGETVNLTVQPTISVGTSEVLNAPSTSNMNRLEKKINKLQAQLDGLTKIVRVIMQHVCVEENVQQPTTADASKQLHEFDAADIKQSVVTISPQPKKINLKISRVGRTLKKLAMLHSPFTPLQDSVPPIGRGQMNFQSI</sequence>
<dbReference type="OrthoDB" id="1930729at2759"/>
<dbReference type="PANTHER" id="PTHR48449">
    <property type="entry name" value="DUF1985 DOMAIN-CONTAINING PROTEIN"/>
    <property type="match status" value="1"/>
</dbReference>
<dbReference type="Pfam" id="PF09331">
    <property type="entry name" value="DUF1985"/>
    <property type="match status" value="1"/>
</dbReference>
<evidence type="ECO:0000259" key="1">
    <source>
        <dbReference type="Pfam" id="PF09331"/>
    </source>
</evidence>
<dbReference type="EMBL" id="VOIH02000005">
    <property type="protein sequence ID" value="KAF3445690.1"/>
    <property type="molecule type" value="Genomic_DNA"/>
</dbReference>
<dbReference type="InterPro" id="IPR015410">
    <property type="entry name" value="DUF1985"/>
</dbReference>
<keyword evidence="3" id="KW-1185">Reference proteome</keyword>
<organism evidence="2 3">
    <name type="scientific">Rhamnella rubrinervis</name>
    <dbReference type="NCBI Taxonomy" id="2594499"/>
    <lineage>
        <taxon>Eukaryota</taxon>
        <taxon>Viridiplantae</taxon>
        <taxon>Streptophyta</taxon>
        <taxon>Embryophyta</taxon>
        <taxon>Tracheophyta</taxon>
        <taxon>Spermatophyta</taxon>
        <taxon>Magnoliopsida</taxon>
        <taxon>eudicotyledons</taxon>
        <taxon>Gunneridae</taxon>
        <taxon>Pentapetalae</taxon>
        <taxon>rosids</taxon>
        <taxon>fabids</taxon>
        <taxon>Rosales</taxon>
        <taxon>Rhamnaceae</taxon>
        <taxon>rhamnoid group</taxon>
        <taxon>Rhamneae</taxon>
        <taxon>Rhamnella</taxon>
    </lineage>
</organism>
<evidence type="ECO:0000313" key="2">
    <source>
        <dbReference type="EMBL" id="KAF3445690.1"/>
    </source>
</evidence>
<dbReference type="AlphaFoldDB" id="A0A8K0H4Q5"/>